<dbReference type="EMBL" id="SMYO01000002">
    <property type="protein sequence ID" value="TDK64124.1"/>
    <property type="molecule type" value="Genomic_DNA"/>
</dbReference>
<dbReference type="RefSeq" id="WP_133333064.1">
    <property type="nucleotide sequence ID" value="NZ_JAVGVR010000001.1"/>
</dbReference>
<dbReference type="InterPro" id="IPR037208">
    <property type="entry name" value="Spo0E-like_sf"/>
</dbReference>
<dbReference type="AlphaFoldDB" id="A0A4R5VXN2"/>
<gene>
    <name evidence="2" type="ORF">E2K98_04460</name>
    <name evidence="1" type="ORF">RCG21_00890</name>
</gene>
<dbReference type="InterPro" id="IPR018540">
    <property type="entry name" value="Spo0E-like"/>
</dbReference>
<keyword evidence="4" id="KW-1185">Reference proteome</keyword>
<dbReference type="GO" id="GO:0046983">
    <property type="term" value="F:protein dimerization activity"/>
    <property type="evidence" value="ECO:0007669"/>
    <property type="project" value="InterPro"/>
</dbReference>
<evidence type="ECO:0000313" key="2">
    <source>
        <dbReference type="EMBL" id="TDK64124.1"/>
    </source>
</evidence>
<dbReference type="Proteomes" id="UP001178888">
    <property type="component" value="Unassembled WGS sequence"/>
</dbReference>
<dbReference type="EMBL" id="JAVGVR010000001">
    <property type="protein sequence ID" value="MDQ6595018.1"/>
    <property type="molecule type" value="Genomic_DNA"/>
</dbReference>
<sequence>MQHLIITIEKYKKDLADLVETYGITSPEAIKCNQELDSLIHLLLTTAENKEQSR</sequence>
<name>A0A4R5VXN2_9BACI</name>
<organism evidence="2 3">
    <name type="scientific">Bacillus salipaludis</name>
    <dbReference type="NCBI Taxonomy" id="2547811"/>
    <lineage>
        <taxon>Bacteria</taxon>
        <taxon>Bacillati</taxon>
        <taxon>Bacillota</taxon>
        <taxon>Bacilli</taxon>
        <taxon>Bacillales</taxon>
        <taxon>Bacillaceae</taxon>
        <taxon>Bacillus</taxon>
    </lineage>
</organism>
<accession>A0A4R5VXN2</accession>
<dbReference type="SUPFAM" id="SSF140500">
    <property type="entry name" value="BAS1536-like"/>
    <property type="match status" value="1"/>
</dbReference>
<dbReference type="InterPro" id="IPR036638">
    <property type="entry name" value="HLH_DNA-bd_sf"/>
</dbReference>
<dbReference type="Gene3D" id="4.10.280.10">
    <property type="entry name" value="Helix-loop-helix DNA-binding domain"/>
    <property type="match status" value="1"/>
</dbReference>
<evidence type="ECO:0000313" key="1">
    <source>
        <dbReference type="EMBL" id="MDQ6595018.1"/>
    </source>
</evidence>
<protein>
    <submittedName>
        <fullName evidence="2">Aspartyl-phosphate phosphatase Spo0E family protein</fullName>
    </submittedName>
</protein>
<dbReference type="Proteomes" id="UP000295132">
    <property type="component" value="Unassembled WGS sequence"/>
</dbReference>
<proteinExistence type="predicted"/>
<dbReference type="GO" id="GO:0043937">
    <property type="term" value="P:regulation of sporulation"/>
    <property type="evidence" value="ECO:0007669"/>
    <property type="project" value="InterPro"/>
</dbReference>
<reference evidence="1" key="2">
    <citation type="submission" date="2023-08" db="EMBL/GenBank/DDBJ databases">
        <title>Nitrogen cycling bacteria in agricultural field soils.</title>
        <authorList>
            <person name="Jang J."/>
        </authorList>
    </citation>
    <scope>NUCLEOTIDE SEQUENCE</scope>
    <source>
        <strain evidence="1">PS3-36</strain>
    </source>
</reference>
<evidence type="ECO:0000313" key="4">
    <source>
        <dbReference type="Proteomes" id="UP001178888"/>
    </source>
</evidence>
<comment type="caution">
    <text evidence="2">The sequence shown here is derived from an EMBL/GenBank/DDBJ whole genome shotgun (WGS) entry which is preliminary data.</text>
</comment>
<evidence type="ECO:0000313" key="3">
    <source>
        <dbReference type="Proteomes" id="UP000295132"/>
    </source>
</evidence>
<dbReference type="Pfam" id="PF09388">
    <property type="entry name" value="SpoOE-like"/>
    <property type="match status" value="1"/>
</dbReference>
<reference evidence="2 3" key="1">
    <citation type="submission" date="2019-03" db="EMBL/GenBank/DDBJ databases">
        <title>Bacillus niacini sp. nov. a Nicotinate-Metabolizing Mesophile Isolated from Soil.</title>
        <authorList>
            <person name="Zhang G."/>
        </authorList>
    </citation>
    <scope>NUCLEOTIDE SEQUENCE [LARGE SCALE GENOMIC DNA]</scope>
    <source>
        <strain evidence="2 3">WN066</strain>
    </source>
</reference>